<dbReference type="PROSITE" id="PS00219">
    <property type="entry name" value="ANION_EXCHANGER_1"/>
    <property type="match status" value="1"/>
</dbReference>
<evidence type="ECO:0000256" key="17">
    <source>
        <dbReference type="ARBA" id="ARBA00022840"/>
    </source>
</evidence>
<dbReference type="PROSITE" id="PS00220">
    <property type="entry name" value="ANION_EXCHANGER_2"/>
    <property type="match status" value="1"/>
</dbReference>
<dbReference type="SUPFAM" id="SSF52540">
    <property type="entry name" value="P-loop containing nucleoside triphosphate hydrolases"/>
    <property type="match status" value="1"/>
</dbReference>
<evidence type="ECO:0007829" key="36">
    <source>
        <dbReference type="PeptideAtlas" id="A0A498N3B1"/>
    </source>
</evidence>
<dbReference type="Pfam" id="PF07565">
    <property type="entry name" value="Band_3_cyto"/>
    <property type="match status" value="1"/>
</dbReference>
<evidence type="ECO:0000256" key="21">
    <source>
        <dbReference type="ARBA" id="ARBA00023015"/>
    </source>
</evidence>
<dbReference type="InterPro" id="IPR032501">
    <property type="entry name" value="Prot_ATP_ID_OB_2nd"/>
</dbReference>
<dbReference type="InterPro" id="IPR013769">
    <property type="entry name" value="Band3_cytoplasmic_dom"/>
</dbReference>
<feature type="transmembrane region" description="Helical" evidence="30">
    <location>
        <begin position="413"/>
        <end position="434"/>
    </location>
</feature>
<evidence type="ECO:0000256" key="24">
    <source>
        <dbReference type="ARBA" id="ARBA00023159"/>
    </source>
</evidence>
<dbReference type="InterPro" id="IPR041569">
    <property type="entry name" value="AAA_lid_3"/>
</dbReference>
<evidence type="ECO:0000256" key="27">
    <source>
        <dbReference type="ARBA" id="ARBA00049347"/>
    </source>
</evidence>
<evidence type="ECO:0000256" key="26">
    <source>
        <dbReference type="ARBA" id="ARBA00023242"/>
    </source>
</evidence>
<dbReference type="InterPro" id="IPR003959">
    <property type="entry name" value="ATPase_AAA_core"/>
</dbReference>
<accession>A0A498N3B1</accession>
<feature type="compositionally biased region" description="Basic and acidic residues" evidence="32">
    <location>
        <begin position="1997"/>
        <end position="2007"/>
    </location>
</feature>
<evidence type="ECO:0000256" key="30">
    <source>
        <dbReference type="RuleBase" id="RU362035"/>
    </source>
</evidence>
<feature type="region of interest" description="Disordered" evidence="32">
    <location>
        <begin position="275"/>
        <end position="305"/>
    </location>
</feature>
<comment type="caution">
    <text evidence="30">Lacks conserved residue(s) required for the propagation of feature annotation.</text>
</comment>
<dbReference type="GO" id="GO:0015106">
    <property type="term" value="F:bicarbonate transmembrane transporter activity"/>
    <property type="evidence" value="ECO:0007669"/>
    <property type="project" value="TreeGrafter"/>
</dbReference>
<evidence type="ECO:0000256" key="6">
    <source>
        <dbReference type="ARBA" id="ARBA00010993"/>
    </source>
</evidence>
<feature type="transmembrane region" description="Helical" evidence="30">
    <location>
        <begin position="735"/>
        <end position="754"/>
    </location>
</feature>
<comment type="function">
    <text evidence="28 29">Component of the transcription regulatory histone acetylation (HAT) complex SAGA, a multiprotein complex that activates transcription by remodeling chromatin and mediating histone acetylation and deubiquitination. Within the SAGA complex, participates in a subcomplex that specifically deubiquitinates histone H2B. The SAGA complex is recruited to specific gene promoters by activators, where it is required for transcription.</text>
</comment>
<dbReference type="EMBL" id="QBIY01011826">
    <property type="protein sequence ID" value="RXN28869.1"/>
    <property type="molecule type" value="Genomic_DNA"/>
</dbReference>
<dbReference type="GO" id="GO:0008270">
    <property type="term" value="F:zinc ion binding"/>
    <property type="evidence" value="ECO:0007669"/>
    <property type="project" value="UniProtKB-UniRule"/>
</dbReference>
<keyword evidence="13 28" id="KW-0479">Metal-binding</keyword>
<evidence type="ECO:0000256" key="31">
    <source>
        <dbReference type="SAM" id="Coils"/>
    </source>
</evidence>
<dbReference type="FunFam" id="1.10.245.10:FF:000001">
    <property type="entry name" value="SWI/SNF-related matrix-associated regulator of chromatin subfamily D member 3 isoform 1"/>
    <property type="match status" value="1"/>
</dbReference>
<dbReference type="InterPro" id="IPR019835">
    <property type="entry name" value="SWIB_domain"/>
</dbReference>
<dbReference type="GO" id="GO:0008509">
    <property type="term" value="F:monoatomic anion transmembrane transporter activity"/>
    <property type="evidence" value="ECO:0007669"/>
    <property type="project" value="InterPro"/>
</dbReference>
<dbReference type="HAMAP" id="MF_03047">
    <property type="entry name" value="Sgf11"/>
    <property type="match status" value="1"/>
</dbReference>
<feature type="region of interest" description="Disordered" evidence="32">
    <location>
        <begin position="985"/>
        <end position="1068"/>
    </location>
</feature>
<keyword evidence="24 28" id="KW-0010">Activator</keyword>
<evidence type="ECO:0000259" key="33">
    <source>
        <dbReference type="PROSITE" id="PS51925"/>
    </source>
</evidence>
<dbReference type="CDD" id="cd19502">
    <property type="entry name" value="RecA-like_PAN_like"/>
    <property type="match status" value="1"/>
</dbReference>
<dbReference type="InterPro" id="IPR030090">
    <property type="entry name" value="SMARCD2_SWIB_dom"/>
</dbReference>
<dbReference type="Pfam" id="PF16450">
    <property type="entry name" value="Prot_ATP_ID_OB_C"/>
    <property type="match status" value="1"/>
</dbReference>
<feature type="compositionally biased region" description="Low complexity" evidence="32">
    <location>
        <begin position="2061"/>
        <end position="2070"/>
    </location>
</feature>
<evidence type="ECO:0000313" key="35">
    <source>
        <dbReference type="Proteomes" id="UP000290572"/>
    </source>
</evidence>
<dbReference type="GO" id="GO:0000502">
    <property type="term" value="C:proteasome complex"/>
    <property type="evidence" value="ECO:0007669"/>
    <property type="project" value="UniProtKB-KW"/>
</dbReference>
<keyword evidence="14" id="KW-0547">Nucleotide-binding</keyword>
<dbReference type="Gene3D" id="3.40.50.300">
    <property type="entry name" value="P-loop containing nucleotide triphosphate hydrolases"/>
    <property type="match status" value="1"/>
</dbReference>
<evidence type="ECO:0000256" key="29">
    <source>
        <dbReference type="RuleBase" id="RU261113"/>
    </source>
</evidence>
<comment type="similarity">
    <text evidence="6 30">Belongs to the anion exchanger (TC 2.A.31) family.</text>
</comment>
<feature type="transmembrane region" description="Helical" evidence="30">
    <location>
        <begin position="611"/>
        <end position="632"/>
    </location>
</feature>
<keyword evidence="16 28" id="KW-0862">Zinc</keyword>
<evidence type="ECO:0000256" key="4">
    <source>
        <dbReference type="ARBA" id="ARBA00006914"/>
    </source>
</evidence>
<keyword evidence="23 30" id="KW-0472">Membrane</keyword>
<dbReference type="FunFam" id="1.10.8.60:FF:000006">
    <property type="entry name" value="26S protease regulatory subunit 8"/>
    <property type="match status" value="1"/>
</dbReference>
<dbReference type="Gene3D" id="3.30.160.60">
    <property type="entry name" value="Classic Zinc Finger"/>
    <property type="match status" value="1"/>
</dbReference>
<evidence type="ECO:0000256" key="2">
    <source>
        <dbReference type="ARBA" id="ARBA00004496"/>
    </source>
</evidence>
<comment type="domain">
    <text evidence="28">The long N-terminal helix forms part of the 'assembly lobe' of the SAGA deubiquitination module.</text>
</comment>
<evidence type="ECO:0000256" key="15">
    <source>
        <dbReference type="ARBA" id="ARBA00022771"/>
    </source>
</evidence>
<dbReference type="FunFam" id="3.30.160.60:FF:000118">
    <property type="entry name" value="Ataxin-7-like protein 3"/>
    <property type="match status" value="1"/>
</dbReference>
<dbReference type="CDD" id="cd17675">
    <property type="entry name" value="SWIB_BAF60B"/>
    <property type="match status" value="1"/>
</dbReference>
<dbReference type="GO" id="GO:0003713">
    <property type="term" value="F:transcription coactivator activity"/>
    <property type="evidence" value="ECO:0007669"/>
    <property type="project" value="UniProtKB-UniRule"/>
</dbReference>
<evidence type="ECO:0000256" key="13">
    <source>
        <dbReference type="ARBA" id="ARBA00022723"/>
    </source>
</evidence>
<dbReference type="SMART" id="SM00151">
    <property type="entry name" value="SWIB"/>
    <property type="match status" value="1"/>
</dbReference>
<dbReference type="Gene3D" id="2.40.50.140">
    <property type="entry name" value="Nucleic acid-binding proteins"/>
    <property type="match status" value="1"/>
</dbReference>
<feature type="transmembrane region" description="Helical" evidence="30">
    <location>
        <begin position="446"/>
        <end position="464"/>
    </location>
</feature>
<dbReference type="Pfam" id="PF08209">
    <property type="entry name" value="Sgf11"/>
    <property type="match status" value="1"/>
</dbReference>
<keyword evidence="15 28" id="KW-0863">Zinc-finger</keyword>
<keyword evidence="35" id="KW-1185">Reference proteome</keyword>
<feature type="transmembrane region" description="Helical" evidence="30">
    <location>
        <begin position="556"/>
        <end position="576"/>
    </location>
</feature>
<keyword evidence="25 28" id="KW-0804">Transcription</keyword>
<dbReference type="GO" id="GO:0005452">
    <property type="term" value="F:solute:inorganic anion antiporter activity"/>
    <property type="evidence" value="ECO:0007669"/>
    <property type="project" value="InterPro"/>
</dbReference>
<evidence type="ECO:0000256" key="8">
    <source>
        <dbReference type="ARBA" id="ARBA00022475"/>
    </source>
</evidence>
<dbReference type="FunFam" id="2.40.50.140:FF:000044">
    <property type="entry name" value="26S protease regulatory subunit 8"/>
    <property type="match status" value="1"/>
</dbReference>
<dbReference type="InterPro" id="IPR036885">
    <property type="entry name" value="SWIB_MDM2_dom_sf"/>
</dbReference>
<evidence type="ECO:0000256" key="16">
    <source>
        <dbReference type="ARBA" id="ARBA00022833"/>
    </source>
</evidence>
<dbReference type="PROSITE" id="PS00674">
    <property type="entry name" value="AAA"/>
    <property type="match status" value="1"/>
</dbReference>
<keyword evidence="8" id="KW-1003">Cell membrane</keyword>
<name>A0A498N3B1_LABRO</name>
<dbReference type="GO" id="GO:0016323">
    <property type="term" value="C:basolateral plasma membrane"/>
    <property type="evidence" value="ECO:0007669"/>
    <property type="project" value="TreeGrafter"/>
</dbReference>
<keyword evidence="31" id="KW-0175">Coiled coil</keyword>
<evidence type="ECO:0000313" key="34">
    <source>
        <dbReference type="EMBL" id="RXN28869.1"/>
    </source>
</evidence>
<feature type="compositionally biased region" description="Basic and acidic residues" evidence="32">
    <location>
        <begin position="275"/>
        <end position="284"/>
    </location>
</feature>
<dbReference type="PANTHER" id="PTHR11453">
    <property type="entry name" value="ANION EXCHANGE PROTEIN"/>
    <property type="match status" value="1"/>
</dbReference>
<evidence type="ECO:0000256" key="14">
    <source>
        <dbReference type="ARBA" id="ARBA00022741"/>
    </source>
</evidence>
<dbReference type="Pfam" id="PF00004">
    <property type="entry name" value="AAA"/>
    <property type="match status" value="1"/>
</dbReference>
<dbReference type="InterPro" id="IPR001717">
    <property type="entry name" value="Anion_exchange"/>
</dbReference>
<evidence type="ECO:0000256" key="10">
    <source>
        <dbReference type="ARBA" id="ARBA00022553"/>
    </source>
</evidence>
<feature type="zinc finger region" description="SGF11-type" evidence="28">
    <location>
        <begin position="953"/>
        <end position="974"/>
    </location>
</feature>
<sequence>MFLRHYFIEMLKEFVEMNESVKNPNQQSYWQERGRWAGYEETYDVEAGRWGPSHISCLTFQSLVQIRRAMNTGVMMLDREEKTLSSIIEKIVDTLVSKKEIQPGDRDKVLQALMHKQSQSVETQPLTSGMEMEKFSVTEKRDTADTAEASMVLVGALEFLERPTIAFVRLRDAVVLESALETPVPVRFIFILIGPTTTDMDYHECGRAMAALLADKVFNQAAFQAQSDRELIEAVGDFMDCCIVIPPTEIQDESLLTSLIPFQKKLLHDRLRPSDPKLRLDVKPRKPSKSSGPPPEDPLARTGVPFGGMIRDMKRRYQYYKSDITDALNAQVVAAIIFIYFAALSPAITFGGLLADKVDNMMGVSELMISTSVLGIIFCLVAAQPVLVIGFSGPLLVFEEAFFNFCKSQEIEYIVGRVWVGAWLVVIVVVIVAFEGSFLVRFISRFTQEIFSILISLIFIYETFAKLGRVFKEHPLILNYEHLNSTAEDPWHSVVSYQRLLDNATGNMSVVRSVQHRPYPNTALLSMCLMFGCFSIAYYLRMFKNGKFLPGKIRRLLGDFGVPIAIFLMVAIDINIEDTYTQKLVVPKGLQVSNPKMRGWLINPMGEHKRFPIWLMFASVVPAMLVFILIFLESQITTLIVSKPERKMVKGSGFHMDLLLLVSMGGLSAIFGIPWLSAATVRSVSHANALTVMSKGPKPEIEKVLEQRVSGVVVALLVGLSILMEPILKMIPITALFGIFLYMGITSLSGIQLWDRMLLLLIPKKYHPNEPYATKVSTSRMHVFTAIQMVCLAVLWMVKSSPVSLALPFVLILTIPLRMLMTGRLFTEQEMKYAIFEYNLQRLKFNLSSAHDCCTTACRQQCFLLELLQMKMEDVSLSSMDNSKMEGFAQEILSDLVEDACLGLCFEVHRAVKQGYFFLDDTDQESMKDFEIVDQPGVDIFGQVYNQWKNKECVCPNCSRSIAASRFAPHLEKCLGMGRNSSRIANRRIASGNNTNKSESDQEDNDDVNDNDWSYGAEKKAKKRKSDKNPNSPRRSKSMKHKNGSGKNEYKMASRSGLPGFPVNPSTPINPGMNPMNPGHSSAMRMGAMPQNSPYRGMGSTPNQYHQRPSMSPSRGMPMGGMGSMGSPLPGPSYSGAMPMRPGMPQAAMDPARKRLLQQQQQQPGGLMGPRRGVKRRKMADKVLPQRIRDLVPESQAYMDLLAFERKLDQTIARKRMEIQEAIKKPITQKRKLRIYISNTYTPAKPEGEEAEKVASWELRVEGKLLEDPGKQKRKFSSFFKSLVIELDKELYGPDNHLVEWHRMPTTQETDGFQVKRPGDVNVKCTLLLMLDHQPPQYKLDPRLARLLGVHTQTRASIMQALWLYIKNNKLQDCHEKEYINCNRYFRQIFGCPRMRFSDIPMKLASLLQHPDPIVINHIISVDPNDQKKTACFDIDVEVDDPLKAQMTSFLSSTTNQQEITALEMKIHETIESINQLKTQRDFMLSFSNNPQEFIQDWLKSQSRDLKLMTDTVGNPEEERRTEFYHSPWVKEAVGRYVFSKVQQRRQELEQMDVEDSKGGSGLRQYYLSKIEELQLTVNDKSQNLRRLQAQRNELNAKVRLLREELQLLQEQGSYVGEVVRAMDKKKVLVKVHPEGKFVVDVDKNIDINDVTPNCRVALRNDSYTLHKILPNKVDPLVSLMMVEKVPDSTYEMIGGLDKQIKEIKEVIELPVKHPELFEALGIAQPKGVLLYGPPGTGKTLLARAVAHHTACTFIRVSGSELVQKFIGEGARMVRELFVMAREHAPSIIFMDEIDSIGSSRLEGGSGGDSEVQRTMLELLNQLDGFEATKNIKVIMATNRIDILDSALLRPGRIDRKIEFPPPNEEARLDILKIHSRKMNLTRGINLRKIAELMPGASGAEVKGVCTEAGMYALRERRVHVTQEDFEMAVAKVMQKDSEKNMSIKKLWKTWLTPLLILTVSLCILKFCCRICGKTSDSDSDLDLSTSDHVYVIPIHMGDERDERDETYPYESEFTPPPYELVGPPPSYAESSFKLNISDDRVPPDSEMDTSNIPPPPYSPPLSMMSSHEQ</sequence>
<evidence type="ECO:0000256" key="9">
    <source>
        <dbReference type="ARBA" id="ARBA00022490"/>
    </source>
</evidence>
<dbReference type="GO" id="GO:0071819">
    <property type="term" value="C:DUBm complex"/>
    <property type="evidence" value="ECO:0007669"/>
    <property type="project" value="UniProtKB-UniRule"/>
</dbReference>
<comment type="domain">
    <text evidence="28">The C-terminal SGF11-type zinc-finger domain forms part of the 'catalytic lobe' of the SAGA deubiquitination module.</text>
</comment>
<dbReference type="Gene3D" id="1.10.245.10">
    <property type="entry name" value="SWIB/MDM2 domain"/>
    <property type="match status" value="1"/>
</dbReference>
<dbReference type="GO" id="GO:0000124">
    <property type="term" value="C:SAGA complex"/>
    <property type="evidence" value="ECO:0007669"/>
    <property type="project" value="UniProtKB-UniRule"/>
</dbReference>
<dbReference type="PANTHER" id="PTHR11453:SF12">
    <property type="entry name" value="BAND 3 ANION TRANSPORT PROTEIN"/>
    <property type="match status" value="1"/>
</dbReference>
<dbReference type="Gene3D" id="1.10.287.570">
    <property type="entry name" value="Helical hairpin bin"/>
    <property type="match status" value="1"/>
</dbReference>
<keyword evidence="12 30" id="KW-0812">Transmembrane</keyword>
<evidence type="ECO:0000256" key="19">
    <source>
        <dbReference type="ARBA" id="ARBA00022942"/>
    </source>
</evidence>
<dbReference type="FunFam" id="3.40.50.300:FF:000030">
    <property type="entry name" value="26S protease regulatory subunit 8"/>
    <property type="match status" value="1"/>
</dbReference>
<evidence type="ECO:0000256" key="23">
    <source>
        <dbReference type="ARBA" id="ARBA00023136"/>
    </source>
</evidence>
<dbReference type="GO" id="GO:0016887">
    <property type="term" value="F:ATP hydrolysis activity"/>
    <property type="evidence" value="ECO:0007669"/>
    <property type="project" value="InterPro"/>
</dbReference>
<reference evidence="34 35" key="1">
    <citation type="submission" date="2018-03" db="EMBL/GenBank/DDBJ databases">
        <title>Draft genome sequence of Rohu Carp (Labeo rohita).</title>
        <authorList>
            <person name="Das P."/>
            <person name="Kushwaha B."/>
            <person name="Joshi C.G."/>
            <person name="Kumar D."/>
            <person name="Nagpure N.S."/>
            <person name="Sahoo L."/>
            <person name="Das S.P."/>
            <person name="Bit A."/>
            <person name="Patnaik S."/>
            <person name="Meher P.K."/>
            <person name="Jayasankar P."/>
            <person name="Koringa P.G."/>
            <person name="Patel N.V."/>
            <person name="Hinsu A.T."/>
            <person name="Kumar R."/>
            <person name="Pandey M."/>
            <person name="Agarwal S."/>
            <person name="Srivastava S."/>
            <person name="Singh M."/>
            <person name="Iquebal M.A."/>
            <person name="Jaiswal S."/>
            <person name="Angadi U.B."/>
            <person name="Kumar N."/>
            <person name="Raza M."/>
            <person name="Shah T.M."/>
            <person name="Rai A."/>
            <person name="Jena J.K."/>
        </authorList>
    </citation>
    <scope>NUCLEOTIDE SEQUENCE [LARGE SCALE GENOMIC DNA]</scope>
    <source>
        <strain evidence="34">DASCIFA01</strain>
        <tissue evidence="34">Testis</tissue>
    </source>
</reference>
<keyword evidence="10" id="KW-0597">Phosphoprotein</keyword>
<evidence type="ECO:0000256" key="12">
    <source>
        <dbReference type="ARBA" id="ARBA00022692"/>
    </source>
</evidence>
<feature type="transmembrane region" description="Helical" evidence="30">
    <location>
        <begin position="522"/>
        <end position="540"/>
    </location>
</feature>
<keyword evidence="36" id="KW-1267">Proteomics identification</keyword>
<organism evidence="34 35">
    <name type="scientific">Labeo rohita</name>
    <name type="common">Indian major carp</name>
    <name type="synonym">Cyprinus rohita</name>
    <dbReference type="NCBI Taxonomy" id="84645"/>
    <lineage>
        <taxon>Eukaryota</taxon>
        <taxon>Metazoa</taxon>
        <taxon>Chordata</taxon>
        <taxon>Craniata</taxon>
        <taxon>Vertebrata</taxon>
        <taxon>Euteleostomi</taxon>
        <taxon>Actinopterygii</taxon>
        <taxon>Neopterygii</taxon>
        <taxon>Teleostei</taxon>
        <taxon>Ostariophysi</taxon>
        <taxon>Cypriniformes</taxon>
        <taxon>Cyprinidae</taxon>
        <taxon>Labeoninae</taxon>
        <taxon>Labeonini</taxon>
        <taxon>Labeo</taxon>
    </lineage>
</organism>
<dbReference type="FunFam" id="3.40.930.10:FF:000020">
    <property type="entry name" value="Anion exchange protein"/>
    <property type="match status" value="1"/>
</dbReference>
<gene>
    <name evidence="28" type="primary">ATXN7L3</name>
    <name evidence="34" type="ORF">ROHU_005249</name>
</gene>
<dbReference type="Pfam" id="PF17862">
    <property type="entry name" value="AAA_lid_3"/>
    <property type="match status" value="1"/>
</dbReference>
<comment type="subcellular location">
    <subcellularLocation>
        <location evidence="3">Cell membrane</location>
        <topology evidence="3">Multi-pass membrane protein</topology>
    </subcellularLocation>
    <subcellularLocation>
        <location evidence="2">Cytoplasm</location>
    </subcellularLocation>
    <subcellularLocation>
        <location evidence="30">Membrane</location>
        <topology evidence="30">Multi-pass membrane protein</topology>
    </subcellularLocation>
    <subcellularLocation>
        <location evidence="1 28 29">Nucleus</location>
    </subcellularLocation>
</comment>
<evidence type="ECO:0000256" key="1">
    <source>
        <dbReference type="ARBA" id="ARBA00004123"/>
    </source>
</evidence>
<dbReference type="InterPro" id="IPR003121">
    <property type="entry name" value="SWIB_MDM2_domain"/>
</dbReference>
<dbReference type="Gene3D" id="3.40.930.10">
    <property type="entry name" value="Mannitol-specific EII, Chain A"/>
    <property type="match status" value="1"/>
</dbReference>
<evidence type="ECO:0000256" key="32">
    <source>
        <dbReference type="SAM" id="MobiDB-lite"/>
    </source>
</evidence>
<evidence type="ECO:0000256" key="3">
    <source>
        <dbReference type="ARBA" id="ARBA00004651"/>
    </source>
</evidence>
<dbReference type="Proteomes" id="UP000290572">
    <property type="component" value="Unassembled WGS sequence"/>
</dbReference>
<dbReference type="InterPro" id="IPR003593">
    <property type="entry name" value="AAA+_ATPase"/>
</dbReference>
<dbReference type="STRING" id="84645.A0A498N3B1"/>
<dbReference type="InterPro" id="IPR013246">
    <property type="entry name" value="SAGA_su_Sgf11"/>
</dbReference>
<evidence type="ECO:0000256" key="11">
    <source>
        <dbReference type="ARBA" id="ARBA00022681"/>
    </source>
</evidence>
<protein>
    <recommendedName>
        <fullName evidence="28">Ataxin-7-like protein 3</fullName>
    </recommendedName>
    <alternativeName>
        <fullName evidence="28">SAGA-associated factor 11 homolog</fullName>
    </alternativeName>
</protein>
<dbReference type="InterPro" id="IPR027417">
    <property type="entry name" value="P-loop_NTPase"/>
</dbReference>
<comment type="similarity">
    <text evidence="4">Belongs to the AAA ATPase family.</text>
</comment>
<dbReference type="GO" id="GO:0051453">
    <property type="term" value="P:regulation of intracellular pH"/>
    <property type="evidence" value="ECO:0007669"/>
    <property type="project" value="TreeGrafter"/>
</dbReference>
<keyword evidence="22 30" id="KW-0406">Ion transport</keyword>
<feature type="compositionally biased region" description="Acidic residues" evidence="32">
    <location>
        <begin position="1001"/>
        <end position="1010"/>
    </location>
</feature>
<feature type="region of interest" description="Disordered" evidence="32">
    <location>
        <begin position="1995"/>
        <end position="2070"/>
    </location>
</feature>
<keyword evidence="20 30" id="KW-1133">Transmembrane helix</keyword>
<dbReference type="GO" id="GO:0005524">
    <property type="term" value="F:ATP binding"/>
    <property type="evidence" value="ECO:0007669"/>
    <property type="project" value="UniProtKB-KW"/>
</dbReference>
<dbReference type="SUPFAM" id="SSF47592">
    <property type="entry name" value="SWIB/MDM2 domain"/>
    <property type="match status" value="1"/>
</dbReference>
<dbReference type="PROSITE" id="PS51925">
    <property type="entry name" value="SWIB_MDM2"/>
    <property type="match status" value="1"/>
</dbReference>
<dbReference type="PRINTS" id="PR01231">
    <property type="entry name" value="HCO3TRNSPORT"/>
</dbReference>
<evidence type="ECO:0000256" key="20">
    <source>
        <dbReference type="ARBA" id="ARBA00022989"/>
    </source>
</evidence>
<dbReference type="InterPro" id="IPR003020">
    <property type="entry name" value="HCO3_transpt_euk"/>
</dbReference>
<feature type="compositionally biased region" description="Pro residues" evidence="32">
    <location>
        <begin position="2015"/>
        <end position="2027"/>
    </location>
</feature>
<evidence type="ECO:0000256" key="18">
    <source>
        <dbReference type="ARBA" id="ARBA00022853"/>
    </source>
</evidence>
<dbReference type="SUPFAM" id="SSF55804">
    <property type="entry name" value="Phoshotransferase/anion transport protein"/>
    <property type="match status" value="1"/>
</dbReference>
<dbReference type="Pfam" id="PF02201">
    <property type="entry name" value="SWIB"/>
    <property type="match status" value="1"/>
</dbReference>
<feature type="transmembrane region" description="Helical" evidence="30">
    <location>
        <begin position="367"/>
        <end position="393"/>
    </location>
</feature>
<dbReference type="InterPro" id="IPR016152">
    <property type="entry name" value="PTrfase/Anion_transptr"/>
</dbReference>
<comment type="catalytic activity">
    <reaction evidence="27">
        <text>hydrogencarbonate(in) + chloride(out) = hydrogencarbonate(out) + chloride(in)</text>
        <dbReference type="Rhea" id="RHEA:72363"/>
        <dbReference type="ChEBI" id="CHEBI:17544"/>
        <dbReference type="ChEBI" id="CHEBI:17996"/>
    </reaction>
</comment>
<dbReference type="Gene3D" id="1.10.8.60">
    <property type="match status" value="1"/>
</dbReference>
<evidence type="ECO:0000256" key="5">
    <source>
        <dbReference type="ARBA" id="ARBA00010619"/>
    </source>
</evidence>
<keyword evidence="9" id="KW-0963">Cytoplasm</keyword>
<keyword evidence="19" id="KW-0647">Proteasome</keyword>
<comment type="similarity">
    <text evidence="28 29">Belongs to the SGF11 family.</text>
</comment>
<dbReference type="InterPro" id="IPR018241">
    <property type="entry name" value="Anion_exchange_CS"/>
</dbReference>
<proteinExistence type="evidence at protein level"/>
<dbReference type="GO" id="GO:0005654">
    <property type="term" value="C:nucleoplasm"/>
    <property type="evidence" value="ECO:0007669"/>
    <property type="project" value="UniProtKB-ARBA"/>
</dbReference>
<feature type="coiled-coil region" evidence="31">
    <location>
        <begin position="1571"/>
        <end position="1612"/>
    </location>
</feature>
<comment type="subunit">
    <text evidence="28">Component of some SAGA transcription coactivator-HAT complexes. Within the SAGA complex, participates to a subcomplex of SAGA called the DUB module (deubiquitination module).</text>
</comment>
<dbReference type="InterPro" id="IPR003960">
    <property type="entry name" value="ATPase_AAA_CS"/>
</dbReference>
<dbReference type="InterPro" id="IPR012340">
    <property type="entry name" value="NA-bd_OB-fold"/>
</dbReference>
<dbReference type="PRINTS" id="PR00165">
    <property type="entry name" value="ANIONEXCHNGR"/>
</dbReference>
<keyword evidence="18 28" id="KW-0156">Chromatin regulator</keyword>
<keyword evidence="26 28" id="KW-0539">Nucleus</keyword>
<keyword evidence="7 30" id="KW-0813">Transport</keyword>
<keyword evidence="17" id="KW-0067">ATP-binding</keyword>
<evidence type="ECO:0000256" key="7">
    <source>
        <dbReference type="ARBA" id="ARBA00022448"/>
    </source>
</evidence>
<comment type="caution">
    <text evidence="34">The sequence shown here is derived from an EMBL/GenBank/DDBJ whole genome shotgun (WGS) entry which is preliminary data.</text>
</comment>
<dbReference type="SMART" id="SM00382">
    <property type="entry name" value="AAA"/>
    <property type="match status" value="1"/>
</dbReference>
<dbReference type="GO" id="GO:0005737">
    <property type="term" value="C:cytoplasm"/>
    <property type="evidence" value="ECO:0007669"/>
    <property type="project" value="UniProtKB-SubCell"/>
</dbReference>
<evidence type="ECO:0000256" key="22">
    <source>
        <dbReference type="ARBA" id="ARBA00023065"/>
    </source>
</evidence>
<feature type="compositionally biased region" description="Basic residues" evidence="32">
    <location>
        <begin position="1034"/>
        <end position="1044"/>
    </location>
</feature>
<keyword evidence="11" id="KW-0039">Anion exchange</keyword>
<keyword evidence="21 28" id="KW-0805">Transcription regulation</keyword>
<evidence type="ECO:0000256" key="28">
    <source>
        <dbReference type="HAMAP-Rule" id="MF_03047"/>
    </source>
</evidence>
<feature type="transmembrane region" description="Helical" evidence="30">
    <location>
        <begin position="332"/>
        <end position="355"/>
    </location>
</feature>
<feature type="transmembrane region" description="Helical" evidence="30">
    <location>
        <begin position="653"/>
        <end position="676"/>
    </location>
</feature>
<dbReference type="NCBIfam" id="TIGR00834">
    <property type="entry name" value="ae"/>
    <property type="match status" value="1"/>
</dbReference>
<dbReference type="FunFam" id="1.10.287.570:FF:000001">
    <property type="entry name" value="Anion exchange protein"/>
    <property type="match status" value="1"/>
</dbReference>
<dbReference type="GO" id="GO:0006325">
    <property type="term" value="P:chromatin organization"/>
    <property type="evidence" value="ECO:0007669"/>
    <property type="project" value="UniProtKB-KW"/>
</dbReference>
<evidence type="ECO:0000256" key="25">
    <source>
        <dbReference type="ARBA" id="ARBA00023163"/>
    </source>
</evidence>
<dbReference type="InterPro" id="IPR011531">
    <property type="entry name" value="HCO3_transpt-like_TM_dom"/>
</dbReference>
<feature type="domain" description="DM2" evidence="33">
    <location>
        <begin position="1333"/>
        <end position="1410"/>
    </location>
</feature>
<dbReference type="Pfam" id="PF00955">
    <property type="entry name" value="HCO3_cotransp"/>
    <property type="match status" value="1"/>
</dbReference>
<comment type="similarity">
    <text evidence="5">Belongs to the SMARCD family.</text>
</comment>